<evidence type="ECO:0000256" key="10">
    <source>
        <dbReference type="SAM" id="MobiDB-lite"/>
    </source>
</evidence>
<feature type="chain" id="PRO_5045156400" evidence="12">
    <location>
        <begin position="25"/>
        <end position="198"/>
    </location>
</feature>
<keyword evidence="6" id="KW-0044">Antibiotic</keyword>
<name>A0ABP6Q4K7_9ACTN</name>
<evidence type="ECO:0000256" key="8">
    <source>
        <dbReference type="ARBA" id="ARBA00023125"/>
    </source>
</evidence>
<dbReference type="NCBIfam" id="TIGR01167">
    <property type="entry name" value="LPXTG_anchor"/>
    <property type="match status" value="1"/>
</dbReference>
<keyword evidence="8" id="KW-0238">DNA-binding</keyword>
<evidence type="ECO:0000313" key="15">
    <source>
        <dbReference type="Proteomes" id="UP001501237"/>
    </source>
</evidence>
<dbReference type="RefSeq" id="WP_344824410.1">
    <property type="nucleotide sequence ID" value="NZ_BAAAUV010000004.1"/>
</dbReference>
<dbReference type="Pfam" id="PF00960">
    <property type="entry name" value="Neocarzinostat"/>
    <property type="match status" value="1"/>
</dbReference>
<evidence type="ECO:0000256" key="11">
    <source>
        <dbReference type="SAM" id="Phobius"/>
    </source>
</evidence>
<keyword evidence="9" id="KW-1015">Disulfide bond</keyword>
<evidence type="ECO:0000259" key="13">
    <source>
        <dbReference type="PROSITE" id="PS50847"/>
    </source>
</evidence>
<evidence type="ECO:0000256" key="7">
    <source>
        <dbReference type="ARBA" id="ARBA00023088"/>
    </source>
</evidence>
<keyword evidence="15" id="KW-1185">Reference proteome</keyword>
<keyword evidence="5 12" id="KW-0732">Signal</keyword>
<dbReference type="PROSITE" id="PS50847">
    <property type="entry name" value="GRAM_POS_ANCHORING"/>
    <property type="match status" value="1"/>
</dbReference>
<evidence type="ECO:0000256" key="1">
    <source>
        <dbReference type="ARBA" id="ARBA00010648"/>
    </source>
</evidence>
<comment type="caution">
    <text evidence="14">The sequence shown here is derived from an EMBL/GenBank/DDBJ whole genome shotgun (WGS) entry which is preliminary data.</text>
</comment>
<keyword evidence="11" id="KW-0812">Transmembrane</keyword>
<feature type="signal peptide" evidence="12">
    <location>
        <begin position="1"/>
        <end position="24"/>
    </location>
</feature>
<feature type="region of interest" description="Disordered" evidence="10">
    <location>
        <begin position="137"/>
        <end position="166"/>
    </location>
</feature>
<dbReference type="SUPFAM" id="SSF49319">
    <property type="entry name" value="Actinoxanthin-like"/>
    <property type="match status" value="1"/>
</dbReference>
<sequence>MKALKTTAAIALAGALAFSSAAHAAPKLSLSKTTGLKVGDVISVTSLTGLAPNLLSVAVGQCKPKVTGTSDCNISGSLLGTGDASGKWKPGAKGTKITLVKEIGGTDCTAKAGACVIGVTSLTDPSNVLTMVPLTFSSSSGTTPTTSSSASPGTSPSSTSSLPNTGSPDGVPTFALAASALVLTGLGVLFLLPRRRTR</sequence>
<evidence type="ECO:0000256" key="5">
    <source>
        <dbReference type="ARBA" id="ARBA00022729"/>
    </source>
</evidence>
<accession>A0ABP6Q4K7</accession>
<comment type="similarity">
    <text evidence="1">Belongs to the neocarzinostatin family.</text>
</comment>
<keyword evidence="7" id="KW-0572">Peptidoglycan-anchor</keyword>
<evidence type="ECO:0000256" key="2">
    <source>
        <dbReference type="ARBA" id="ARBA00022512"/>
    </source>
</evidence>
<evidence type="ECO:0000256" key="3">
    <source>
        <dbReference type="ARBA" id="ARBA00022525"/>
    </source>
</evidence>
<reference evidence="15" key="1">
    <citation type="journal article" date="2019" name="Int. J. Syst. Evol. Microbiol.">
        <title>The Global Catalogue of Microorganisms (GCM) 10K type strain sequencing project: providing services to taxonomists for standard genome sequencing and annotation.</title>
        <authorList>
            <consortium name="The Broad Institute Genomics Platform"/>
            <consortium name="The Broad Institute Genome Sequencing Center for Infectious Disease"/>
            <person name="Wu L."/>
            <person name="Ma J."/>
        </authorList>
    </citation>
    <scope>NUCLEOTIDE SEQUENCE [LARGE SCALE GENOMIC DNA]</scope>
    <source>
        <strain evidence="15">JCM 9377</strain>
    </source>
</reference>
<evidence type="ECO:0000256" key="12">
    <source>
        <dbReference type="SAM" id="SignalP"/>
    </source>
</evidence>
<proteinExistence type="inferred from homology"/>
<evidence type="ECO:0000313" key="14">
    <source>
        <dbReference type="EMBL" id="GAA3203304.1"/>
    </source>
</evidence>
<dbReference type="EMBL" id="BAAAUV010000004">
    <property type="protein sequence ID" value="GAA3203304.1"/>
    <property type="molecule type" value="Genomic_DNA"/>
</dbReference>
<feature type="domain" description="Gram-positive cocci surface proteins LPxTG" evidence="13">
    <location>
        <begin position="162"/>
        <end position="198"/>
    </location>
</feature>
<keyword evidence="2" id="KW-0134">Cell wall</keyword>
<keyword evidence="11" id="KW-1133">Transmembrane helix</keyword>
<protein>
    <submittedName>
        <fullName evidence="14">Neocarzinostatin apoprotein domain-containing protein</fullName>
    </submittedName>
</protein>
<gene>
    <name evidence="14" type="ORF">GCM10010468_17330</name>
</gene>
<dbReference type="InterPro" id="IPR002186">
    <property type="entry name" value="Neocarzinostatin_fam"/>
</dbReference>
<keyword evidence="4" id="KW-0929">Antimicrobial</keyword>
<evidence type="ECO:0000256" key="6">
    <source>
        <dbReference type="ARBA" id="ARBA00023022"/>
    </source>
</evidence>
<dbReference type="InterPro" id="IPR027273">
    <property type="entry name" value="Neocarzinostatin-like"/>
</dbReference>
<organism evidence="14 15">
    <name type="scientific">Actinocorallia longicatena</name>
    <dbReference type="NCBI Taxonomy" id="111803"/>
    <lineage>
        <taxon>Bacteria</taxon>
        <taxon>Bacillati</taxon>
        <taxon>Actinomycetota</taxon>
        <taxon>Actinomycetes</taxon>
        <taxon>Streptosporangiales</taxon>
        <taxon>Thermomonosporaceae</taxon>
        <taxon>Actinocorallia</taxon>
    </lineage>
</organism>
<feature type="transmembrane region" description="Helical" evidence="11">
    <location>
        <begin position="171"/>
        <end position="192"/>
    </location>
</feature>
<keyword evidence="3" id="KW-0964">Secreted</keyword>
<dbReference type="InterPro" id="IPR019931">
    <property type="entry name" value="LPXTG_anchor"/>
</dbReference>
<evidence type="ECO:0000256" key="9">
    <source>
        <dbReference type="ARBA" id="ARBA00023157"/>
    </source>
</evidence>
<dbReference type="Gene3D" id="2.60.40.230">
    <property type="entry name" value="Neocarzinostatin-like"/>
    <property type="match status" value="1"/>
</dbReference>
<evidence type="ECO:0000256" key="4">
    <source>
        <dbReference type="ARBA" id="ARBA00022529"/>
    </source>
</evidence>
<keyword evidence="11" id="KW-0472">Membrane</keyword>
<dbReference type="Proteomes" id="UP001501237">
    <property type="component" value="Unassembled WGS sequence"/>
</dbReference>